<evidence type="ECO:0000259" key="2">
    <source>
        <dbReference type="Pfam" id="PF16586"/>
    </source>
</evidence>
<feature type="domain" description="DUF5060" evidence="2">
    <location>
        <begin position="29"/>
        <end position="94"/>
    </location>
</feature>
<dbReference type="Pfam" id="PF13204">
    <property type="entry name" value="Apiosidase"/>
    <property type="match status" value="1"/>
</dbReference>
<keyword evidence="4" id="KW-1185">Reference proteome</keyword>
<evidence type="ECO:0000259" key="1">
    <source>
        <dbReference type="Pfam" id="PF13204"/>
    </source>
</evidence>
<reference evidence="4" key="1">
    <citation type="journal article" date="2019" name="Int. J. Syst. Evol. Microbiol.">
        <title>The Global Catalogue of Microorganisms (GCM) 10K type strain sequencing project: providing services to taxonomists for standard genome sequencing and annotation.</title>
        <authorList>
            <consortium name="The Broad Institute Genomics Platform"/>
            <consortium name="The Broad Institute Genome Sequencing Center for Infectious Disease"/>
            <person name="Wu L."/>
            <person name="Ma J."/>
        </authorList>
    </citation>
    <scope>NUCLEOTIDE SEQUENCE [LARGE SCALE GENOMIC DNA]</scope>
    <source>
        <strain evidence="4">JCM 17926</strain>
    </source>
</reference>
<gene>
    <name evidence="3" type="ORF">GCM10023188_39330</name>
</gene>
<comment type="caution">
    <text evidence="3">The sequence shown here is derived from an EMBL/GenBank/DDBJ whole genome shotgun (WGS) entry which is preliminary data.</text>
</comment>
<dbReference type="RefSeq" id="WP_345161540.1">
    <property type="nucleotide sequence ID" value="NZ_BAABHC010000029.1"/>
</dbReference>
<accession>A0ABP8LZH2</accession>
<dbReference type="InterPro" id="IPR032260">
    <property type="entry name" value="DUF5060"/>
</dbReference>
<dbReference type="Pfam" id="PF16586">
    <property type="entry name" value="DUF5060"/>
    <property type="match status" value="1"/>
</dbReference>
<evidence type="ECO:0000313" key="3">
    <source>
        <dbReference type="EMBL" id="GAA4441148.1"/>
    </source>
</evidence>
<name>A0ABP8LZH2_9BACT</name>
<dbReference type="Proteomes" id="UP001500552">
    <property type="component" value="Unassembled WGS sequence"/>
</dbReference>
<dbReference type="InterPro" id="IPR013783">
    <property type="entry name" value="Ig-like_fold"/>
</dbReference>
<dbReference type="EMBL" id="BAABHC010000029">
    <property type="protein sequence ID" value="GAA4441148.1"/>
    <property type="molecule type" value="Genomic_DNA"/>
</dbReference>
<dbReference type="PANTHER" id="PTHR37836">
    <property type="entry name" value="LMO1036 PROTEIN"/>
    <property type="match status" value="1"/>
</dbReference>
<dbReference type="PANTHER" id="PTHR37836:SF2">
    <property type="entry name" value="DUF4038 DOMAIN-CONTAINING PROTEIN"/>
    <property type="match status" value="1"/>
</dbReference>
<evidence type="ECO:0000313" key="4">
    <source>
        <dbReference type="Proteomes" id="UP001500552"/>
    </source>
</evidence>
<feature type="domain" description="Apiosidase-like catalytic" evidence="1">
    <location>
        <begin position="133"/>
        <end position="452"/>
    </location>
</feature>
<organism evidence="3 4">
    <name type="scientific">Pontibacter saemangeumensis</name>
    <dbReference type="NCBI Taxonomy" id="1084525"/>
    <lineage>
        <taxon>Bacteria</taxon>
        <taxon>Pseudomonadati</taxon>
        <taxon>Bacteroidota</taxon>
        <taxon>Cytophagia</taxon>
        <taxon>Cytophagales</taxon>
        <taxon>Hymenobacteraceae</taxon>
        <taxon>Pontibacter</taxon>
    </lineage>
</organism>
<dbReference type="InterPro" id="IPR025277">
    <property type="entry name" value="Apiosidase-like_cat_dom"/>
</dbReference>
<protein>
    <submittedName>
        <fullName evidence="3">DUF4038 domain-containing protein</fullName>
    </submittedName>
</protein>
<proteinExistence type="predicted"/>
<sequence length="545" mass="61595">MQKLKPLLFTILFCFFLLIPALAQEQEGIWMKFDKSFTSAKSYNNPLYDVSKFEVHLTSPSGRKKMVNAFWDGGTTWRFRFAPDEVGTWTYITACSDESNKGLHQVKGSFACVPHKSKHDIYTKGGIVHPKGAYHLAHADGTPFFYTACTAWNGPLKSTEEEWSTYLQHRVKNNYNVVQFVTTQWRGADQNSLGQVAYAGNGKISINPEFFQHLDGKVDEINKYGLVAAPVLLWALPFADGRELNPGYALPDPEAILLAKYLVARYGGNQVIWILGGDGQYEYHYEQRWKNIGRGVFGEMQHPGVVSLHPYGASWIGDEYANEEWLDIVGYQSGHNNEAKTVKWINEGPVAEGWKQLPPKAIINMEPCYEEIFFKITDKDVRNASYWSLFATPVAGITYGANGIWPWLRPGENILNHEDATGTHPWYESINFPGSMQIGYLAGFFKKLEWWKLAPANELLAEQPGAETPHQFVSLLKSEDNNTILAYIPEKATAKIYNRANALYDAQWFNPVSNQYSKAKLVNRNGLIEAAPPVANDMVLVLRKK</sequence>
<dbReference type="Gene3D" id="2.60.40.10">
    <property type="entry name" value="Immunoglobulins"/>
    <property type="match status" value="1"/>
</dbReference>
<dbReference type="Gene3D" id="3.20.20.80">
    <property type="entry name" value="Glycosidases"/>
    <property type="match status" value="1"/>
</dbReference>